<organism evidence="2 3">
    <name type="scientific">Lacrimispora defluvii</name>
    <dbReference type="NCBI Taxonomy" id="2719233"/>
    <lineage>
        <taxon>Bacteria</taxon>
        <taxon>Bacillati</taxon>
        <taxon>Bacillota</taxon>
        <taxon>Clostridia</taxon>
        <taxon>Lachnospirales</taxon>
        <taxon>Lachnospiraceae</taxon>
        <taxon>Lacrimispora</taxon>
    </lineage>
</organism>
<dbReference type="Proteomes" id="UP000539052">
    <property type="component" value="Unassembled WGS sequence"/>
</dbReference>
<proteinExistence type="predicted"/>
<feature type="compositionally biased region" description="Polar residues" evidence="1">
    <location>
        <begin position="170"/>
        <end position="199"/>
    </location>
</feature>
<evidence type="ECO:0000313" key="3">
    <source>
        <dbReference type="Proteomes" id="UP000539052"/>
    </source>
</evidence>
<evidence type="ECO:0000256" key="1">
    <source>
        <dbReference type="SAM" id="MobiDB-lite"/>
    </source>
</evidence>
<dbReference type="InterPro" id="IPR007499">
    <property type="entry name" value="ERF_bacteria_virus"/>
</dbReference>
<sequence>MSEERQTENQAGSPVASFQTRRDKPIEVMSLQEKFIELRRQIPRIEKGQHSEEVPYKFAKIDDVWRAITPTMNELGVNFDVIQEENAQIKTINMQHGGAMFLYESDLTIRWTNADNEDDTDEAQTHAIAWNDDPAKAKGSAWTYAIKYYLFEKFSIDMGDTDPDMKGKPSAQTASQPVRNNSGDQQKGQNQKPAQNGQNGAEKPLSSAQLERMYRKAQDAGLSREQADGRINYLYHKNPTELTRPEYDDICKRMDDTARELRNGGNKQ</sequence>
<feature type="compositionally biased region" description="Polar residues" evidence="1">
    <location>
        <begin position="8"/>
        <end position="19"/>
    </location>
</feature>
<gene>
    <name evidence="2" type="ORF">G9470_10005</name>
</gene>
<evidence type="ECO:0000313" key="2">
    <source>
        <dbReference type="EMBL" id="NNJ30119.1"/>
    </source>
</evidence>
<reference evidence="2 3" key="1">
    <citation type="submission" date="2020-03" db="EMBL/GenBank/DDBJ databases">
        <title>Genome Sequence of industrial isolate, B5A.</title>
        <authorList>
            <person name="Sharma S."/>
            <person name="Patil P.B."/>
            <person name="Korpole S."/>
        </authorList>
    </citation>
    <scope>NUCLEOTIDE SEQUENCE [LARGE SCALE GENOMIC DNA]</scope>
    <source>
        <strain evidence="2 3">PI-S10-B5A</strain>
    </source>
</reference>
<dbReference type="Pfam" id="PF04404">
    <property type="entry name" value="ERF"/>
    <property type="match status" value="1"/>
</dbReference>
<protein>
    <submittedName>
        <fullName evidence="2">ERF family protein</fullName>
    </submittedName>
</protein>
<feature type="region of interest" description="Disordered" evidence="1">
    <location>
        <begin position="161"/>
        <end position="205"/>
    </location>
</feature>
<comment type="caution">
    <text evidence="2">The sequence shown here is derived from an EMBL/GenBank/DDBJ whole genome shotgun (WGS) entry which is preliminary data.</text>
</comment>
<feature type="region of interest" description="Disordered" evidence="1">
    <location>
        <begin position="1"/>
        <end position="24"/>
    </location>
</feature>
<name>A0ABX1VNX5_9FIRM</name>
<dbReference type="EMBL" id="JAAOXG010000019">
    <property type="protein sequence ID" value="NNJ30119.1"/>
    <property type="molecule type" value="Genomic_DNA"/>
</dbReference>
<dbReference type="RefSeq" id="WP_170821327.1">
    <property type="nucleotide sequence ID" value="NZ_JAAOXG010000019.1"/>
</dbReference>
<keyword evidence="3" id="KW-1185">Reference proteome</keyword>
<accession>A0ABX1VNX5</accession>